<protein>
    <submittedName>
        <fullName evidence="2">Uncharacterized protein</fullName>
    </submittedName>
</protein>
<name>A0A3S5CI55_9PLAT</name>
<keyword evidence="1" id="KW-1133">Transmembrane helix</keyword>
<evidence type="ECO:0000313" key="2">
    <source>
        <dbReference type="EMBL" id="VEL23349.1"/>
    </source>
</evidence>
<organism evidence="2 3">
    <name type="scientific">Protopolystoma xenopodis</name>
    <dbReference type="NCBI Taxonomy" id="117903"/>
    <lineage>
        <taxon>Eukaryota</taxon>
        <taxon>Metazoa</taxon>
        <taxon>Spiralia</taxon>
        <taxon>Lophotrochozoa</taxon>
        <taxon>Platyhelminthes</taxon>
        <taxon>Monogenea</taxon>
        <taxon>Polyopisthocotylea</taxon>
        <taxon>Polystomatidea</taxon>
        <taxon>Polystomatidae</taxon>
        <taxon>Protopolystoma</taxon>
    </lineage>
</organism>
<gene>
    <name evidence="2" type="ORF">PXEA_LOCUS16789</name>
</gene>
<sequence length="122" mass="13979">MALARCYTNTGLSVRVSHKLGNRFELYAFLRNQSLFRLTLPIRSFSRSSVLREAAGKGSLSGSPRWPGDKRQIQLFTVLGVAAFWFGLFTYGEYFSSRTITWKEFVENYLKACVHFAIIILQ</sequence>
<keyword evidence="3" id="KW-1185">Reference proteome</keyword>
<comment type="caution">
    <text evidence="2">The sequence shown here is derived from an EMBL/GenBank/DDBJ whole genome shotgun (WGS) entry which is preliminary data.</text>
</comment>
<dbReference type="Proteomes" id="UP000784294">
    <property type="component" value="Unassembled WGS sequence"/>
</dbReference>
<evidence type="ECO:0000256" key="1">
    <source>
        <dbReference type="SAM" id="Phobius"/>
    </source>
</evidence>
<keyword evidence="1" id="KW-0472">Membrane</keyword>
<dbReference type="AlphaFoldDB" id="A0A3S5CI55"/>
<reference evidence="2" key="1">
    <citation type="submission" date="2018-11" db="EMBL/GenBank/DDBJ databases">
        <authorList>
            <consortium name="Pathogen Informatics"/>
        </authorList>
    </citation>
    <scope>NUCLEOTIDE SEQUENCE</scope>
</reference>
<proteinExistence type="predicted"/>
<accession>A0A3S5CI55</accession>
<feature type="transmembrane region" description="Helical" evidence="1">
    <location>
        <begin position="73"/>
        <end position="92"/>
    </location>
</feature>
<keyword evidence="1" id="KW-0812">Transmembrane</keyword>
<dbReference type="EMBL" id="CAAALY010061448">
    <property type="protein sequence ID" value="VEL23349.1"/>
    <property type="molecule type" value="Genomic_DNA"/>
</dbReference>
<evidence type="ECO:0000313" key="3">
    <source>
        <dbReference type="Proteomes" id="UP000784294"/>
    </source>
</evidence>